<gene>
    <name evidence="2" type="ORF">CV102_20470</name>
</gene>
<dbReference type="AlphaFoldDB" id="A0A8J8Q0T4"/>
<organism evidence="2 3">
    <name type="scientific">Natronococcus pandeyae</name>
    <dbReference type="NCBI Taxonomy" id="2055836"/>
    <lineage>
        <taxon>Archaea</taxon>
        <taxon>Methanobacteriati</taxon>
        <taxon>Methanobacteriota</taxon>
        <taxon>Stenosarchaea group</taxon>
        <taxon>Halobacteria</taxon>
        <taxon>Halobacteriales</taxon>
        <taxon>Natrialbaceae</taxon>
        <taxon>Natronococcus</taxon>
    </lineage>
</organism>
<dbReference type="RefSeq" id="WP_148859865.1">
    <property type="nucleotide sequence ID" value="NZ_PHNJ01000014.1"/>
</dbReference>
<dbReference type="InterPro" id="IPR003795">
    <property type="entry name" value="DUF192"/>
</dbReference>
<evidence type="ECO:0000256" key="1">
    <source>
        <dbReference type="SAM" id="MobiDB-lite"/>
    </source>
</evidence>
<accession>A0A8J8Q0T4</accession>
<dbReference type="Gene3D" id="2.60.120.1140">
    <property type="entry name" value="Protein of unknown function DUF192"/>
    <property type="match status" value="1"/>
</dbReference>
<dbReference type="Proteomes" id="UP000766904">
    <property type="component" value="Unassembled WGS sequence"/>
</dbReference>
<keyword evidence="3" id="KW-1185">Reference proteome</keyword>
<sequence length="166" mass="18082">MVLERVWKGLLLVAALAVVGMFLVQLGVVAAPWSEDRTEVRVLDGDGEPKAVVEAEVADTPGERHTGLSDHDSLESGEGMLFVHGDEDERTYVMRDMDFGIDIIFVGADGEITTIHQAPEPGPDEDGNEQQYRGEAKWVLEVPLGYASETGMEPGDEVEIGLEDDE</sequence>
<proteinExistence type="predicted"/>
<dbReference type="PANTHER" id="PTHR37953">
    <property type="entry name" value="UPF0127 PROTEIN MJ1496"/>
    <property type="match status" value="1"/>
</dbReference>
<comment type="caution">
    <text evidence="2">The sequence shown here is derived from an EMBL/GenBank/DDBJ whole genome shotgun (WGS) entry which is preliminary data.</text>
</comment>
<evidence type="ECO:0000313" key="3">
    <source>
        <dbReference type="Proteomes" id="UP000766904"/>
    </source>
</evidence>
<feature type="compositionally biased region" description="Acidic residues" evidence="1">
    <location>
        <begin position="154"/>
        <end position="166"/>
    </location>
</feature>
<protein>
    <recommendedName>
        <fullName evidence="4">DUF192 domain-containing protein</fullName>
    </recommendedName>
</protein>
<dbReference type="Pfam" id="PF02643">
    <property type="entry name" value="DUF192"/>
    <property type="match status" value="1"/>
</dbReference>
<reference evidence="2" key="1">
    <citation type="submission" date="2017-11" db="EMBL/GenBank/DDBJ databases">
        <authorList>
            <person name="Kajale S.C."/>
            <person name="Sharma A."/>
        </authorList>
    </citation>
    <scope>NUCLEOTIDE SEQUENCE</scope>
    <source>
        <strain evidence="2">LS1_42</strain>
    </source>
</reference>
<dbReference type="PANTHER" id="PTHR37953:SF1">
    <property type="entry name" value="UPF0127 PROTEIN MJ1496"/>
    <property type="match status" value="1"/>
</dbReference>
<evidence type="ECO:0008006" key="4">
    <source>
        <dbReference type="Google" id="ProtNLM"/>
    </source>
</evidence>
<evidence type="ECO:0000313" key="2">
    <source>
        <dbReference type="EMBL" id="TYL36882.1"/>
    </source>
</evidence>
<dbReference type="EMBL" id="PHNJ01000014">
    <property type="protein sequence ID" value="TYL36882.1"/>
    <property type="molecule type" value="Genomic_DNA"/>
</dbReference>
<name>A0A8J8Q0T4_9EURY</name>
<feature type="region of interest" description="Disordered" evidence="1">
    <location>
        <begin position="147"/>
        <end position="166"/>
    </location>
</feature>
<dbReference type="InterPro" id="IPR038695">
    <property type="entry name" value="Saro_0823-like_sf"/>
</dbReference>
<dbReference type="OrthoDB" id="6763at2157"/>